<dbReference type="EC" id="6.3.3.2" evidence="5"/>
<dbReference type="GO" id="GO:0030272">
    <property type="term" value="F:5-formyltetrahydrofolate cyclo-ligase activity"/>
    <property type="evidence" value="ECO:0007669"/>
    <property type="project" value="UniProtKB-EC"/>
</dbReference>
<organism evidence="6 7">
    <name type="scientific">Accumulibacter regalis</name>
    <dbReference type="NCBI Taxonomy" id="522306"/>
    <lineage>
        <taxon>Bacteria</taxon>
        <taxon>Pseudomonadati</taxon>
        <taxon>Pseudomonadota</taxon>
        <taxon>Betaproteobacteria</taxon>
        <taxon>Candidatus Accumulibacter</taxon>
    </lineage>
</organism>
<dbReference type="GO" id="GO:0035999">
    <property type="term" value="P:tetrahydrofolate interconversion"/>
    <property type="evidence" value="ECO:0007669"/>
    <property type="project" value="TreeGrafter"/>
</dbReference>
<evidence type="ECO:0000256" key="2">
    <source>
        <dbReference type="ARBA" id="ARBA00022741"/>
    </source>
</evidence>
<evidence type="ECO:0000313" key="6">
    <source>
        <dbReference type="EMBL" id="EXI83890.1"/>
    </source>
</evidence>
<sequence>MAAGPISAIAVDGPAGERLAARCAVRKSLLDRRLALTAEQCAQLSSRVCAHLRDGFPHLSALAVGFCWPMKNEADLRPLIEEWASAGRRGFSALLPVVIDEQQALAFRAWSADSVMFADRYGIPTPAGGDFLIPEALLLPVNGFDLAGYRLGYGGGYFDRTLALLSPRPLVVGVGFELGRLDTIVPQPHDQPLDAVVTEAGIFRPLR</sequence>
<keyword evidence="6" id="KW-0436">Ligase</keyword>
<dbReference type="Proteomes" id="UP000022141">
    <property type="component" value="Unassembled WGS sequence"/>
</dbReference>
<name>A0A011Q423_ACCRE</name>
<dbReference type="InterPro" id="IPR037171">
    <property type="entry name" value="NagB/RpiA_transferase-like"/>
</dbReference>
<dbReference type="STRING" id="1454004.AW11_04052"/>
<protein>
    <recommendedName>
        <fullName evidence="5">5-formyltetrahydrofolate cyclo-ligase</fullName>
        <ecNumber evidence="5">6.3.3.2</ecNumber>
    </recommendedName>
</protein>
<evidence type="ECO:0000313" key="7">
    <source>
        <dbReference type="Proteomes" id="UP000022141"/>
    </source>
</evidence>
<dbReference type="InterPro" id="IPR024185">
    <property type="entry name" value="FTHF_cligase-like_sf"/>
</dbReference>
<evidence type="ECO:0000256" key="4">
    <source>
        <dbReference type="PIRSR" id="PIRSR006806-1"/>
    </source>
</evidence>
<keyword evidence="7" id="KW-1185">Reference proteome</keyword>
<proteinExistence type="inferred from homology"/>
<comment type="cofactor">
    <cofactor evidence="5">
        <name>Mg(2+)</name>
        <dbReference type="ChEBI" id="CHEBI:18420"/>
    </cofactor>
</comment>
<dbReference type="eggNOG" id="COG0212">
    <property type="taxonomic scope" value="Bacteria"/>
</dbReference>
<dbReference type="InterPro" id="IPR002698">
    <property type="entry name" value="FTHF_cligase"/>
</dbReference>
<dbReference type="PANTHER" id="PTHR23407">
    <property type="entry name" value="ATPASE INHIBITOR/5-FORMYLTETRAHYDROFOLATE CYCLO-LIGASE"/>
    <property type="match status" value="1"/>
</dbReference>
<dbReference type="EMBL" id="JEMY01000078">
    <property type="protein sequence ID" value="EXI83890.1"/>
    <property type="molecule type" value="Genomic_DNA"/>
</dbReference>
<feature type="binding site" evidence="4">
    <location>
        <position position="73"/>
    </location>
    <ligand>
        <name>substrate</name>
    </ligand>
</feature>
<dbReference type="GO" id="GO:0005524">
    <property type="term" value="F:ATP binding"/>
    <property type="evidence" value="ECO:0007669"/>
    <property type="project" value="UniProtKB-KW"/>
</dbReference>
<dbReference type="GO" id="GO:0046872">
    <property type="term" value="F:metal ion binding"/>
    <property type="evidence" value="ECO:0007669"/>
    <property type="project" value="UniProtKB-KW"/>
</dbReference>
<comment type="catalytic activity">
    <reaction evidence="5">
        <text>(6S)-5-formyl-5,6,7,8-tetrahydrofolate + ATP = (6R)-5,10-methenyltetrahydrofolate + ADP + phosphate</text>
        <dbReference type="Rhea" id="RHEA:10488"/>
        <dbReference type="ChEBI" id="CHEBI:30616"/>
        <dbReference type="ChEBI" id="CHEBI:43474"/>
        <dbReference type="ChEBI" id="CHEBI:57455"/>
        <dbReference type="ChEBI" id="CHEBI:57457"/>
        <dbReference type="ChEBI" id="CHEBI:456216"/>
        <dbReference type="EC" id="6.3.3.2"/>
    </reaction>
</comment>
<keyword evidence="5" id="KW-0479">Metal-binding</keyword>
<keyword evidence="2 5" id="KW-0547">Nucleotide-binding</keyword>
<dbReference type="PATRIC" id="fig|1454004.3.peg.4156"/>
<gene>
    <name evidence="6" type="ORF">AW11_04052</name>
</gene>
<evidence type="ECO:0000256" key="5">
    <source>
        <dbReference type="RuleBase" id="RU361279"/>
    </source>
</evidence>
<comment type="caution">
    <text evidence="6">The sequence shown here is derived from an EMBL/GenBank/DDBJ whole genome shotgun (WGS) entry which is preliminary data.</text>
</comment>
<dbReference type="AlphaFoldDB" id="A0A011Q423"/>
<accession>A0A011Q423</accession>
<keyword evidence="3 5" id="KW-0067">ATP-binding</keyword>
<evidence type="ECO:0000256" key="1">
    <source>
        <dbReference type="ARBA" id="ARBA00010638"/>
    </source>
</evidence>
<evidence type="ECO:0000256" key="3">
    <source>
        <dbReference type="ARBA" id="ARBA00022840"/>
    </source>
</evidence>
<dbReference type="Gene3D" id="3.40.50.10420">
    <property type="entry name" value="NagB/RpiA/CoA transferase-like"/>
    <property type="match status" value="1"/>
</dbReference>
<dbReference type="SUPFAM" id="SSF100950">
    <property type="entry name" value="NagB/RpiA/CoA transferase-like"/>
    <property type="match status" value="1"/>
</dbReference>
<dbReference type="Pfam" id="PF01812">
    <property type="entry name" value="5-FTHF_cyc-lig"/>
    <property type="match status" value="1"/>
</dbReference>
<dbReference type="NCBIfam" id="TIGR02727">
    <property type="entry name" value="MTHFS_bact"/>
    <property type="match status" value="1"/>
</dbReference>
<reference evidence="6" key="1">
    <citation type="submission" date="2014-02" db="EMBL/GenBank/DDBJ databases">
        <title>Expanding our view of genomic diversity in Candidatus Accumulibacter clades.</title>
        <authorList>
            <person name="Skennerton C.T."/>
            <person name="Barr J.J."/>
            <person name="Slater F.R."/>
            <person name="Bond P.L."/>
            <person name="Tyson G.W."/>
        </authorList>
    </citation>
    <scope>NUCLEOTIDE SEQUENCE [LARGE SCALE GENOMIC DNA]</scope>
</reference>
<dbReference type="GO" id="GO:0009396">
    <property type="term" value="P:folic acid-containing compound biosynthetic process"/>
    <property type="evidence" value="ECO:0007669"/>
    <property type="project" value="TreeGrafter"/>
</dbReference>
<keyword evidence="5" id="KW-0460">Magnesium</keyword>
<comment type="similarity">
    <text evidence="1 5">Belongs to the 5-formyltetrahydrofolate cyclo-ligase family.</text>
</comment>
<dbReference type="PANTHER" id="PTHR23407:SF1">
    <property type="entry name" value="5-FORMYLTETRAHYDROFOLATE CYCLO-LIGASE"/>
    <property type="match status" value="1"/>
</dbReference>
<dbReference type="PIRSF" id="PIRSF006806">
    <property type="entry name" value="FTHF_cligase"/>
    <property type="match status" value="1"/>
</dbReference>